<comment type="caution">
    <text evidence="3">The sequence shown here is derived from an EMBL/GenBank/DDBJ whole genome shotgun (WGS) entry which is preliminary data.</text>
</comment>
<feature type="transmembrane region" description="Helical" evidence="2">
    <location>
        <begin position="55"/>
        <end position="77"/>
    </location>
</feature>
<reference evidence="3 4" key="1">
    <citation type="journal article" date="2019" name="PLoS Biol.">
        <title>Sex chromosomes control vertical transmission of feminizing Wolbachia symbionts in an isopod.</title>
        <authorList>
            <person name="Becking T."/>
            <person name="Chebbi M.A."/>
            <person name="Giraud I."/>
            <person name="Moumen B."/>
            <person name="Laverre T."/>
            <person name="Caubet Y."/>
            <person name="Peccoud J."/>
            <person name="Gilbert C."/>
            <person name="Cordaux R."/>
        </authorList>
    </citation>
    <scope>NUCLEOTIDE SEQUENCE [LARGE SCALE GENOMIC DNA]</scope>
    <source>
        <strain evidence="3">ANa2</strain>
        <tissue evidence="3">Whole body excluding digestive tract and cuticle</tissue>
    </source>
</reference>
<keyword evidence="4" id="KW-1185">Reference proteome</keyword>
<feature type="region of interest" description="Disordered" evidence="1">
    <location>
        <begin position="89"/>
        <end position="116"/>
    </location>
</feature>
<evidence type="ECO:0000313" key="4">
    <source>
        <dbReference type="Proteomes" id="UP000326759"/>
    </source>
</evidence>
<proteinExistence type="predicted"/>
<keyword evidence="2" id="KW-0472">Membrane</keyword>
<name>A0A5N5SYX4_9CRUS</name>
<evidence type="ECO:0000256" key="1">
    <source>
        <dbReference type="SAM" id="MobiDB-lite"/>
    </source>
</evidence>
<sequence>MKAIFSLHQLFKQNFFITFNNKYETFGLARINSNRNGILANNCQHFKANNPMFGFSIYLIASFIDIKIDLFIGNIILKRLILYKSVSSTYSSSSPVGVPGDAHARLRKSSSFGAER</sequence>
<gene>
    <name evidence="3" type="ORF">Anas_02152</name>
</gene>
<organism evidence="3 4">
    <name type="scientific">Armadillidium nasatum</name>
    <dbReference type="NCBI Taxonomy" id="96803"/>
    <lineage>
        <taxon>Eukaryota</taxon>
        <taxon>Metazoa</taxon>
        <taxon>Ecdysozoa</taxon>
        <taxon>Arthropoda</taxon>
        <taxon>Crustacea</taxon>
        <taxon>Multicrustacea</taxon>
        <taxon>Malacostraca</taxon>
        <taxon>Eumalacostraca</taxon>
        <taxon>Peracarida</taxon>
        <taxon>Isopoda</taxon>
        <taxon>Oniscidea</taxon>
        <taxon>Crinocheta</taxon>
        <taxon>Armadillidiidae</taxon>
        <taxon>Armadillidium</taxon>
    </lineage>
</organism>
<evidence type="ECO:0000313" key="3">
    <source>
        <dbReference type="EMBL" id="KAB7499135.1"/>
    </source>
</evidence>
<dbReference type="Proteomes" id="UP000326759">
    <property type="component" value="Unassembled WGS sequence"/>
</dbReference>
<dbReference type="AlphaFoldDB" id="A0A5N5SYX4"/>
<accession>A0A5N5SYX4</accession>
<protein>
    <submittedName>
        <fullName evidence="3">Uncharacterized protein</fullName>
    </submittedName>
</protein>
<dbReference type="EMBL" id="SEYY01018655">
    <property type="protein sequence ID" value="KAB7499135.1"/>
    <property type="molecule type" value="Genomic_DNA"/>
</dbReference>
<evidence type="ECO:0000256" key="2">
    <source>
        <dbReference type="SAM" id="Phobius"/>
    </source>
</evidence>
<keyword evidence="2" id="KW-1133">Transmembrane helix</keyword>
<keyword evidence="2" id="KW-0812">Transmembrane</keyword>